<dbReference type="Proteomes" id="UP000007020">
    <property type="component" value="Segment"/>
</dbReference>
<organismHost>
    <name type="scientific">Lepidoptera</name>
    <name type="common">moths &amp; butterflies</name>
    <dbReference type="NCBI Taxonomy" id="7088"/>
</organismHost>
<proteinExistence type="predicted"/>
<name>Q8B9C7_NPVR1</name>
<evidence type="ECO:0000313" key="2">
    <source>
        <dbReference type="Proteomes" id="UP000007020"/>
    </source>
</evidence>
<dbReference type="InterPro" id="IPR036562">
    <property type="entry name" value="Baculovirus_p35_sf"/>
</dbReference>
<dbReference type="Pfam" id="PF02331">
    <property type="entry name" value="P35"/>
    <property type="match status" value="1"/>
</dbReference>
<organismHost>
    <name type="scientific">Helicoverpa zea</name>
    <name type="common">Corn earworm moth</name>
    <name type="synonym">Heliothis zea</name>
    <dbReference type="NCBI Taxonomy" id="7113"/>
</organismHost>
<dbReference type="SUPFAM" id="SSF49894">
    <property type="entry name" value="Baculovirus p35 protein"/>
    <property type="match status" value="1"/>
</dbReference>
<reference evidence="1 2" key="2">
    <citation type="journal article" date="2003" name="J. Gen. Virol.">
        <title>Comparative analysis of the genomes of Rachiplusia ou and Autographa californica multiple nucleopolyhedroviruses.</title>
        <authorList>
            <person name="Harrison R.L."/>
            <person name="Bonning B.C."/>
        </authorList>
    </citation>
    <scope>NUCLEOTIDE SEQUENCE [LARGE SCALE GENOMIC DNA]</scope>
    <source>
        <strain evidence="2">R1</strain>
    </source>
</reference>
<dbReference type="InterPro" id="IPR003429">
    <property type="entry name" value="Baculovirus_p35"/>
</dbReference>
<protein>
    <submittedName>
        <fullName evidence="1">p35</fullName>
    </submittedName>
</protein>
<sequence length="300" mass="35138">MCVIFPVEIDVSQTIIRDCQVDKQTRELVYINKIMNTQLTKPVLMMFNISGPIRSVTRKNNNLRDRIKSKIDEQFDQLERDYSDQMDGLHDNIKYFKDEYYSVSCQKGSVLKSKFAKILKSHDYTDEKSIEAYEKYCLPKLVDERKDYYVAVCVLKPGFENGSNQVLSFEYNPIGNKVIVPFAHEINDTGLYEYDVLAYVDNVQFDGEQFEEFVQSLILPSSFKNSEKVLYYNEASKNRSMIYKAVEFTTESNWSSRSEKYNWKIFCNGFIYDKKSKVLYTKLHNVTSALNKNVTLNMIK</sequence>
<keyword evidence="2" id="KW-1185">Reference proteome</keyword>
<dbReference type="GO" id="GO:0043027">
    <property type="term" value="F:cysteine-type endopeptidase inhibitor activity involved in apoptotic process"/>
    <property type="evidence" value="ECO:0007669"/>
    <property type="project" value="InterPro"/>
</dbReference>
<accession>Q8B9C7</accession>
<dbReference type="Gene3D" id="2.60.250.10">
    <property type="entry name" value="Baculovirus p35"/>
    <property type="match status" value="1"/>
</dbReference>
<dbReference type="SMR" id="Q8B9C7"/>
<evidence type="ECO:0000313" key="1">
    <source>
        <dbReference type="EMBL" id="AAN28063.1"/>
    </source>
</evidence>
<dbReference type="MEROPS" id="I50.001"/>
<organismHost>
    <name type="scientific">Ostrinia nubilalis</name>
    <name type="common">European corn borer</name>
    <name type="synonym">Pyralis nubilalis</name>
    <dbReference type="NCBI Taxonomy" id="29057"/>
</organismHost>
<organism evidence="1 2">
    <name type="scientific">Rachiplusia ou multiple nucleopolyhedrovirus (strain R1)</name>
    <name type="common">RoMNPV</name>
    <dbReference type="NCBI Taxonomy" id="654904"/>
    <lineage>
        <taxon>Viruses</taxon>
        <taxon>Viruses incertae sedis</taxon>
        <taxon>Naldaviricetes</taxon>
        <taxon>Lefavirales</taxon>
        <taxon>Baculoviridae</taxon>
        <taxon>Alphabaculovirus</taxon>
        <taxon>Alphabaculovirus raous</taxon>
    </lineage>
</organism>
<reference evidence="1 2" key="1">
    <citation type="journal article" date="1999" name="J. Gen. Virol.">
        <title>The nucleopolyhedroviruses of Rachiplusia ou and Anagrapha falcifera are isolates of the same virus.</title>
        <authorList>
            <person name="Harrison R.L."/>
            <person name="Bonning B.C."/>
        </authorList>
    </citation>
    <scope>NUCLEOTIDE SEQUENCE [LARGE SCALE GENOMIC DNA]</scope>
    <source>
        <strain evidence="2">R1</strain>
    </source>
</reference>
<dbReference type="EMBL" id="AY145471">
    <property type="protein sequence ID" value="AAN28063.1"/>
    <property type="molecule type" value="Genomic_DNA"/>
</dbReference>